<dbReference type="PANTHER" id="PTHR23081">
    <property type="entry name" value="RNA POLYMERASE II CTD PHOSPHATASE"/>
    <property type="match status" value="1"/>
</dbReference>
<dbReference type="InterPro" id="IPR039189">
    <property type="entry name" value="Fcp1"/>
</dbReference>
<dbReference type="EC" id="3.1.3.16" evidence="2"/>
<organism evidence="8 9">
    <name type="scientific">Brassica campestris</name>
    <name type="common">Field mustard</name>
    <dbReference type="NCBI Taxonomy" id="3711"/>
    <lineage>
        <taxon>Eukaryota</taxon>
        <taxon>Viridiplantae</taxon>
        <taxon>Streptophyta</taxon>
        <taxon>Embryophyta</taxon>
        <taxon>Tracheophyta</taxon>
        <taxon>Spermatophyta</taxon>
        <taxon>Magnoliopsida</taxon>
        <taxon>eudicotyledons</taxon>
        <taxon>Gunneridae</taxon>
        <taxon>Pentapetalae</taxon>
        <taxon>rosids</taxon>
        <taxon>malvids</taxon>
        <taxon>Brassicales</taxon>
        <taxon>Brassicaceae</taxon>
        <taxon>Brassiceae</taxon>
        <taxon>Brassica</taxon>
    </lineage>
</organism>
<dbReference type="GO" id="GO:0005634">
    <property type="term" value="C:nucleus"/>
    <property type="evidence" value="ECO:0007669"/>
    <property type="project" value="UniProtKB-SubCell"/>
</dbReference>
<feature type="domain" description="FCP1 homology" evidence="7">
    <location>
        <begin position="69"/>
        <end position="235"/>
    </location>
</feature>
<dbReference type="GO" id="GO:0008420">
    <property type="term" value="F:RNA polymerase II CTD heptapeptide repeat phosphatase activity"/>
    <property type="evidence" value="ECO:0007669"/>
    <property type="project" value="InterPro"/>
</dbReference>
<comment type="catalytic activity">
    <reaction evidence="5">
        <text>O-phospho-L-seryl-[protein] + H2O = L-seryl-[protein] + phosphate</text>
        <dbReference type="Rhea" id="RHEA:20629"/>
        <dbReference type="Rhea" id="RHEA-COMP:9863"/>
        <dbReference type="Rhea" id="RHEA-COMP:11604"/>
        <dbReference type="ChEBI" id="CHEBI:15377"/>
        <dbReference type="ChEBI" id="CHEBI:29999"/>
        <dbReference type="ChEBI" id="CHEBI:43474"/>
        <dbReference type="ChEBI" id="CHEBI:83421"/>
        <dbReference type="EC" id="3.1.3.16"/>
    </reaction>
</comment>
<dbReference type="Proteomes" id="UP000264353">
    <property type="component" value="Chromosome A1"/>
</dbReference>
<evidence type="ECO:0000313" key="8">
    <source>
        <dbReference type="EMBL" id="RID80487.1"/>
    </source>
</evidence>
<accession>A0A398ARZ7</accession>
<dbReference type="AlphaFoldDB" id="A0A398ARZ7"/>
<keyword evidence="3" id="KW-0378">Hydrolase</keyword>
<evidence type="ECO:0000256" key="5">
    <source>
        <dbReference type="ARBA" id="ARBA00047761"/>
    </source>
</evidence>
<comment type="catalytic activity">
    <reaction evidence="6">
        <text>O-phospho-L-threonyl-[protein] + H2O = L-threonyl-[protein] + phosphate</text>
        <dbReference type="Rhea" id="RHEA:47004"/>
        <dbReference type="Rhea" id="RHEA-COMP:11060"/>
        <dbReference type="Rhea" id="RHEA-COMP:11605"/>
        <dbReference type="ChEBI" id="CHEBI:15377"/>
        <dbReference type="ChEBI" id="CHEBI:30013"/>
        <dbReference type="ChEBI" id="CHEBI:43474"/>
        <dbReference type="ChEBI" id="CHEBI:61977"/>
        <dbReference type="EC" id="3.1.3.16"/>
    </reaction>
</comment>
<evidence type="ECO:0000259" key="7">
    <source>
        <dbReference type="PROSITE" id="PS50969"/>
    </source>
</evidence>
<evidence type="ECO:0000256" key="6">
    <source>
        <dbReference type="ARBA" id="ARBA00048336"/>
    </source>
</evidence>
<dbReference type="InterPro" id="IPR004274">
    <property type="entry name" value="FCP1_dom"/>
</dbReference>
<dbReference type="Pfam" id="PF03031">
    <property type="entry name" value="NIF"/>
    <property type="match status" value="2"/>
</dbReference>
<evidence type="ECO:0000256" key="3">
    <source>
        <dbReference type="ARBA" id="ARBA00022801"/>
    </source>
</evidence>
<name>A0A398ARZ7_BRACM</name>
<dbReference type="SMART" id="SM00577">
    <property type="entry name" value="CPDc"/>
    <property type="match status" value="1"/>
</dbReference>
<dbReference type="PANTHER" id="PTHR23081:SF21">
    <property type="entry name" value="RNA POLYMERASE II C-TERMINAL DOMAIN PHOSPHATASE-LIKE-RELATED"/>
    <property type="match status" value="1"/>
</dbReference>
<dbReference type="Gene3D" id="3.40.50.1000">
    <property type="entry name" value="HAD superfamily/HAD-like"/>
    <property type="match status" value="2"/>
</dbReference>
<dbReference type="EMBL" id="CM010628">
    <property type="protein sequence ID" value="RID80487.1"/>
    <property type="molecule type" value="Genomic_DNA"/>
</dbReference>
<comment type="subcellular location">
    <subcellularLocation>
        <location evidence="1">Nucleus</location>
    </subcellularLocation>
</comment>
<evidence type="ECO:0000313" key="9">
    <source>
        <dbReference type="Proteomes" id="UP000264353"/>
    </source>
</evidence>
<keyword evidence="4" id="KW-0539">Nucleus</keyword>
<dbReference type="CDD" id="cd07521">
    <property type="entry name" value="HAD_FCP1-like"/>
    <property type="match status" value="1"/>
</dbReference>
<reference evidence="8 9" key="1">
    <citation type="submission" date="2018-06" db="EMBL/GenBank/DDBJ databases">
        <title>WGS assembly of Brassica rapa FPsc.</title>
        <authorList>
            <person name="Bowman J."/>
            <person name="Kohchi T."/>
            <person name="Yamato K."/>
            <person name="Jenkins J."/>
            <person name="Shu S."/>
            <person name="Ishizaki K."/>
            <person name="Yamaoka S."/>
            <person name="Nishihama R."/>
            <person name="Nakamura Y."/>
            <person name="Berger F."/>
            <person name="Adam C."/>
            <person name="Aki S."/>
            <person name="Althoff F."/>
            <person name="Araki T."/>
            <person name="Arteaga-Vazquez M."/>
            <person name="Balasubrmanian S."/>
            <person name="Bauer D."/>
            <person name="Boehm C."/>
            <person name="Briginshaw L."/>
            <person name="Caballero-Perez J."/>
            <person name="Catarino B."/>
            <person name="Chen F."/>
            <person name="Chiyoda S."/>
            <person name="Chovatia M."/>
            <person name="Davies K."/>
            <person name="Delmans M."/>
            <person name="Demura T."/>
            <person name="Dierschke T."/>
            <person name="Dolan L."/>
            <person name="Dorantes-Acosta A."/>
            <person name="Eklund D."/>
            <person name="Florent S."/>
            <person name="Flores-Sandoval E."/>
            <person name="Fujiyama A."/>
            <person name="Fukuzawa H."/>
            <person name="Galik B."/>
            <person name="Grimanelli D."/>
            <person name="Grimwood J."/>
            <person name="Grossniklaus U."/>
            <person name="Hamada T."/>
            <person name="Haseloff J."/>
            <person name="Hetherington A."/>
            <person name="Higo A."/>
            <person name="Hirakawa Y."/>
            <person name="Hundley H."/>
            <person name="Ikeda Y."/>
            <person name="Inoue K."/>
            <person name="Inoue S."/>
            <person name="Ishida S."/>
            <person name="Jia Q."/>
            <person name="Kakita M."/>
            <person name="Kanazawa T."/>
            <person name="Kawai Y."/>
            <person name="Kawashima T."/>
            <person name="Kennedy M."/>
            <person name="Kinose K."/>
            <person name="Kinoshita T."/>
            <person name="Kohara Y."/>
            <person name="Koide E."/>
            <person name="Komatsu K."/>
            <person name="Kopischke S."/>
            <person name="Kubo M."/>
            <person name="Kyozuka J."/>
            <person name="Lagercrantz U."/>
            <person name="Lin S."/>
            <person name="Lindquist E."/>
            <person name="Lipzen A."/>
            <person name="Lu C."/>
            <person name="Luna E."/>
            <person name="Martienssen R."/>
            <person name="Minamino N."/>
            <person name="Mizutani M."/>
            <person name="Mizutani M."/>
            <person name="Mochizuki N."/>
            <person name="Monte I."/>
            <person name="Mosher R."/>
            <person name="Nagasaki H."/>
            <person name="Nakagami H."/>
            <person name="Naramoto S."/>
            <person name="Nishitani K."/>
            <person name="Ohtani M."/>
            <person name="Okamoto T."/>
            <person name="Okumura M."/>
            <person name="Phillips J."/>
            <person name="Pollak B."/>
            <person name="Reinders A."/>
            <person name="Roevekamp M."/>
            <person name="Sano R."/>
            <person name="Sawa S."/>
            <person name="Schmid M."/>
            <person name="Shirakawa M."/>
            <person name="Solano R."/>
            <person name="Spunde A."/>
            <person name="Suetsugu N."/>
            <person name="Sugano S."/>
            <person name="Sugiyama A."/>
            <person name="Sun R."/>
            <person name="Suzuki Y."/>
            <person name="Takenaka M."/>
            <person name="Takezawa D."/>
            <person name="Tomogane H."/>
            <person name="Tsuzuki M."/>
            <person name="Ueda T."/>
            <person name="Umeda M."/>
            <person name="Ward J."/>
            <person name="Watanabe Y."/>
            <person name="Yazaki K."/>
            <person name="Yokoyama R."/>
            <person name="Yoshitake Y."/>
            <person name="Yotsui I."/>
            <person name="Zachgo S."/>
            <person name="Schmutz J."/>
        </authorList>
    </citation>
    <scope>NUCLEOTIDE SEQUENCE [LARGE SCALE GENOMIC DNA]</scope>
    <source>
        <strain evidence="9">cv. B-3</strain>
    </source>
</reference>
<proteinExistence type="predicted"/>
<dbReference type="SUPFAM" id="SSF56784">
    <property type="entry name" value="HAD-like"/>
    <property type="match status" value="1"/>
</dbReference>
<dbReference type="InterPro" id="IPR023214">
    <property type="entry name" value="HAD_sf"/>
</dbReference>
<evidence type="ECO:0000256" key="2">
    <source>
        <dbReference type="ARBA" id="ARBA00013081"/>
    </source>
</evidence>
<evidence type="ECO:0000256" key="1">
    <source>
        <dbReference type="ARBA" id="ARBA00004123"/>
    </source>
</evidence>
<gene>
    <name evidence="8" type="ORF">BRARA_A03147</name>
</gene>
<evidence type="ECO:0000256" key="4">
    <source>
        <dbReference type="ARBA" id="ARBA00023242"/>
    </source>
</evidence>
<dbReference type="PROSITE" id="PS50969">
    <property type="entry name" value="FCP1"/>
    <property type="match status" value="1"/>
</dbReference>
<dbReference type="InterPro" id="IPR036412">
    <property type="entry name" value="HAD-like_sf"/>
</dbReference>
<sequence>MMNMNVLSSSSPSHCTCGHWYVRHGICLACKEKPSLVQSRPFDYIFSGLRLSQEAVSFTKRLTTLISLHTHKKLHLVLDLDHTLVHTCKVSNLSEGEKYLIEGEKPCLKLYQSRIIKVRPFLEDFLKEADKIFNMYVYTKGNLEYAKELVITKRDSPVTKTLDLVLGDERGIVIVDDRVNVWPHHKRNLLGITRYQYFKHKDINKVLKPSYAESKRDESESSGALANLLKYLKEIHNGFFSCDVQEELDTKDVRLLIKGPFKPHGC</sequence>
<protein>
    <recommendedName>
        <fullName evidence="2">protein-serine/threonine phosphatase</fullName>
        <ecNumber evidence="2">3.1.3.16</ecNumber>
    </recommendedName>
</protein>